<evidence type="ECO:0000313" key="14">
    <source>
        <dbReference type="EMBL" id="NJB99807.1"/>
    </source>
</evidence>
<dbReference type="PANTHER" id="PTHR45436">
    <property type="entry name" value="SENSOR HISTIDINE KINASE YKOH"/>
    <property type="match status" value="1"/>
</dbReference>
<evidence type="ECO:0000313" key="15">
    <source>
        <dbReference type="Proteomes" id="UP000531251"/>
    </source>
</evidence>
<feature type="domain" description="Histidine kinase" evidence="12">
    <location>
        <begin position="143"/>
        <end position="350"/>
    </location>
</feature>
<comment type="subcellular location">
    <subcellularLocation>
        <location evidence="2">Membrane</location>
    </subcellularLocation>
</comment>
<accession>A0A7X5Y3H6</accession>
<dbReference type="GO" id="GO:0005886">
    <property type="term" value="C:plasma membrane"/>
    <property type="evidence" value="ECO:0007669"/>
    <property type="project" value="TreeGrafter"/>
</dbReference>
<dbReference type="GO" id="GO:0000155">
    <property type="term" value="F:phosphorelay sensor kinase activity"/>
    <property type="evidence" value="ECO:0007669"/>
    <property type="project" value="InterPro"/>
</dbReference>
<keyword evidence="8 11" id="KW-1133">Transmembrane helix</keyword>
<comment type="caution">
    <text evidence="14">The sequence shown here is derived from an EMBL/GenBank/DDBJ whole genome shotgun (WGS) entry which is preliminary data.</text>
</comment>
<dbReference type="Gene3D" id="3.30.565.10">
    <property type="entry name" value="Histidine kinase-like ATPase, C-terminal domain"/>
    <property type="match status" value="1"/>
</dbReference>
<evidence type="ECO:0000256" key="11">
    <source>
        <dbReference type="SAM" id="Phobius"/>
    </source>
</evidence>
<gene>
    <name evidence="14" type="ORF">GGR89_004153</name>
</gene>
<dbReference type="Gene3D" id="6.10.340.10">
    <property type="match status" value="1"/>
</dbReference>
<sequence>MRKRISLTRQLALVMAALAMMAVIATSATFYIVYAVLERLHILAPSPPGADDFTGLDFGILLTGCLFGAMLALGIALWISRRIVHPLRALGEAARRIAGGDLATRVDEISEAHGETALLIADFNAMAGRLQGMSEDLSTWNAQIAHELRTPLTILRGRLQGVQDGVFPLDAQLIAGLLQQVDGLTRLVEDLRSVSLADSGRLELMLTEVNLAGEVHALAPTLAAMLAPAGFGLALDLQPGTIQGDPARLRQAIIALVENARCHADPCVIRIETYFTDATASVSVIDEGPGLRAGFENRAFDPFARDTQRTQGTGLGLAVVRAIARAHGGDAAYGRTRTQSIFRLTLPLTVPKTR</sequence>
<dbReference type="EMBL" id="JAATJB010000021">
    <property type="protein sequence ID" value="NJB99807.1"/>
    <property type="molecule type" value="Genomic_DNA"/>
</dbReference>
<dbReference type="Pfam" id="PF00512">
    <property type="entry name" value="HisKA"/>
    <property type="match status" value="1"/>
</dbReference>
<protein>
    <recommendedName>
        <fullName evidence="3">histidine kinase</fullName>
        <ecNumber evidence="3">2.7.13.3</ecNumber>
    </recommendedName>
</protein>
<evidence type="ECO:0000256" key="9">
    <source>
        <dbReference type="ARBA" id="ARBA00023012"/>
    </source>
</evidence>
<dbReference type="Proteomes" id="UP000531251">
    <property type="component" value="Unassembled WGS sequence"/>
</dbReference>
<dbReference type="CDD" id="cd06225">
    <property type="entry name" value="HAMP"/>
    <property type="match status" value="1"/>
</dbReference>
<evidence type="ECO:0000256" key="10">
    <source>
        <dbReference type="ARBA" id="ARBA00023136"/>
    </source>
</evidence>
<dbReference type="Pfam" id="PF02518">
    <property type="entry name" value="HATPase_c"/>
    <property type="match status" value="1"/>
</dbReference>
<dbReference type="SMART" id="SM00304">
    <property type="entry name" value="HAMP"/>
    <property type="match status" value="1"/>
</dbReference>
<keyword evidence="10 11" id="KW-0472">Membrane</keyword>
<name>A0A7X5Y3H6_9SPHN</name>
<organism evidence="14 15">
    <name type="scientific">Sphingomonas trueperi</name>
    <dbReference type="NCBI Taxonomy" id="53317"/>
    <lineage>
        <taxon>Bacteria</taxon>
        <taxon>Pseudomonadati</taxon>
        <taxon>Pseudomonadota</taxon>
        <taxon>Alphaproteobacteria</taxon>
        <taxon>Sphingomonadales</taxon>
        <taxon>Sphingomonadaceae</taxon>
        <taxon>Sphingomonas</taxon>
    </lineage>
</organism>
<evidence type="ECO:0000256" key="8">
    <source>
        <dbReference type="ARBA" id="ARBA00022989"/>
    </source>
</evidence>
<dbReference type="CDD" id="cd00082">
    <property type="entry name" value="HisKA"/>
    <property type="match status" value="1"/>
</dbReference>
<feature type="transmembrane region" description="Helical" evidence="11">
    <location>
        <begin position="12"/>
        <end position="36"/>
    </location>
</feature>
<dbReference type="PANTHER" id="PTHR45436:SF5">
    <property type="entry name" value="SENSOR HISTIDINE KINASE TRCS"/>
    <property type="match status" value="1"/>
</dbReference>
<evidence type="ECO:0000256" key="2">
    <source>
        <dbReference type="ARBA" id="ARBA00004370"/>
    </source>
</evidence>
<dbReference type="PROSITE" id="PS50109">
    <property type="entry name" value="HIS_KIN"/>
    <property type="match status" value="1"/>
</dbReference>
<dbReference type="RefSeq" id="WP_125975419.1">
    <property type="nucleotide sequence ID" value="NZ_BAAADY010000031.1"/>
</dbReference>
<evidence type="ECO:0000256" key="5">
    <source>
        <dbReference type="ARBA" id="ARBA00022679"/>
    </source>
</evidence>
<keyword evidence="9" id="KW-0902">Two-component regulatory system</keyword>
<evidence type="ECO:0000256" key="4">
    <source>
        <dbReference type="ARBA" id="ARBA00022553"/>
    </source>
</evidence>
<dbReference type="InterPro" id="IPR004358">
    <property type="entry name" value="Sig_transdc_His_kin-like_C"/>
</dbReference>
<comment type="catalytic activity">
    <reaction evidence="1">
        <text>ATP + protein L-histidine = ADP + protein N-phospho-L-histidine.</text>
        <dbReference type="EC" id="2.7.13.3"/>
    </reaction>
</comment>
<feature type="transmembrane region" description="Helical" evidence="11">
    <location>
        <begin position="56"/>
        <end position="79"/>
    </location>
</feature>
<evidence type="ECO:0000259" key="12">
    <source>
        <dbReference type="PROSITE" id="PS50109"/>
    </source>
</evidence>
<dbReference type="PRINTS" id="PR00344">
    <property type="entry name" value="BCTRLSENSOR"/>
</dbReference>
<keyword evidence="7 14" id="KW-0418">Kinase</keyword>
<evidence type="ECO:0000256" key="6">
    <source>
        <dbReference type="ARBA" id="ARBA00022692"/>
    </source>
</evidence>
<proteinExistence type="predicted"/>
<dbReference type="InterPro" id="IPR003661">
    <property type="entry name" value="HisK_dim/P_dom"/>
</dbReference>
<dbReference type="AlphaFoldDB" id="A0A7X5Y3H6"/>
<keyword evidence="5 14" id="KW-0808">Transferase</keyword>
<dbReference type="SMART" id="SM00388">
    <property type="entry name" value="HisKA"/>
    <property type="match status" value="1"/>
</dbReference>
<dbReference type="InterPro" id="IPR036890">
    <property type="entry name" value="HATPase_C_sf"/>
</dbReference>
<dbReference type="CDD" id="cd00075">
    <property type="entry name" value="HATPase"/>
    <property type="match status" value="1"/>
</dbReference>
<dbReference type="InterPro" id="IPR005467">
    <property type="entry name" value="His_kinase_dom"/>
</dbReference>
<dbReference type="EC" id="2.7.13.3" evidence="3"/>
<dbReference type="InterPro" id="IPR003594">
    <property type="entry name" value="HATPase_dom"/>
</dbReference>
<keyword evidence="6 11" id="KW-0812">Transmembrane</keyword>
<dbReference type="SUPFAM" id="SSF47384">
    <property type="entry name" value="Homodimeric domain of signal transducing histidine kinase"/>
    <property type="match status" value="1"/>
</dbReference>
<dbReference type="SUPFAM" id="SSF55874">
    <property type="entry name" value="ATPase domain of HSP90 chaperone/DNA topoisomerase II/histidine kinase"/>
    <property type="match status" value="1"/>
</dbReference>
<keyword evidence="15" id="KW-1185">Reference proteome</keyword>
<evidence type="ECO:0000256" key="1">
    <source>
        <dbReference type="ARBA" id="ARBA00000085"/>
    </source>
</evidence>
<dbReference type="SUPFAM" id="SSF158472">
    <property type="entry name" value="HAMP domain-like"/>
    <property type="match status" value="1"/>
</dbReference>
<evidence type="ECO:0000256" key="3">
    <source>
        <dbReference type="ARBA" id="ARBA00012438"/>
    </source>
</evidence>
<reference evidence="14 15" key="1">
    <citation type="submission" date="2020-03" db="EMBL/GenBank/DDBJ databases">
        <title>Genomic Encyclopedia of Type Strains, Phase IV (KMG-IV): sequencing the most valuable type-strain genomes for metagenomic binning, comparative biology and taxonomic classification.</title>
        <authorList>
            <person name="Goeker M."/>
        </authorList>
    </citation>
    <scope>NUCLEOTIDE SEQUENCE [LARGE SCALE GENOMIC DNA]</scope>
    <source>
        <strain evidence="14 15">DSM 7225</strain>
    </source>
</reference>
<dbReference type="Gene3D" id="1.10.287.130">
    <property type="match status" value="1"/>
</dbReference>
<dbReference type="InterPro" id="IPR003660">
    <property type="entry name" value="HAMP_dom"/>
</dbReference>
<dbReference type="Pfam" id="PF00672">
    <property type="entry name" value="HAMP"/>
    <property type="match status" value="1"/>
</dbReference>
<evidence type="ECO:0000259" key="13">
    <source>
        <dbReference type="PROSITE" id="PS50885"/>
    </source>
</evidence>
<dbReference type="PROSITE" id="PS50885">
    <property type="entry name" value="HAMP"/>
    <property type="match status" value="1"/>
</dbReference>
<evidence type="ECO:0000256" key="7">
    <source>
        <dbReference type="ARBA" id="ARBA00022777"/>
    </source>
</evidence>
<keyword evidence="4" id="KW-0597">Phosphoprotein</keyword>
<dbReference type="InterPro" id="IPR036097">
    <property type="entry name" value="HisK_dim/P_sf"/>
</dbReference>
<feature type="domain" description="HAMP" evidence="13">
    <location>
        <begin position="81"/>
        <end position="135"/>
    </location>
</feature>
<dbReference type="InterPro" id="IPR050428">
    <property type="entry name" value="TCS_sensor_his_kinase"/>
</dbReference>
<dbReference type="SMART" id="SM00387">
    <property type="entry name" value="HATPase_c"/>
    <property type="match status" value="1"/>
</dbReference>